<protein>
    <submittedName>
        <fullName evidence="1">Uncharacterized protein</fullName>
    </submittedName>
</protein>
<feature type="non-terminal residue" evidence="1">
    <location>
        <position position="1"/>
    </location>
</feature>
<comment type="caution">
    <text evidence="1">The sequence shown here is derived from an EMBL/GenBank/DDBJ whole genome shotgun (WGS) entry which is preliminary data.</text>
</comment>
<dbReference type="Proteomes" id="UP000663868">
    <property type="component" value="Unassembled WGS sequence"/>
</dbReference>
<evidence type="ECO:0000313" key="1">
    <source>
        <dbReference type="EMBL" id="CAF4150786.1"/>
    </source>
</evidence>
<organism evidence="1 2">
    <name type="scientific">Adineta steineri</name>
    <dbReference type="NCBI Taxonomy" id="433720"/>
    <lineage>
        <taxon>Eukaryota</taxon>
        <taxon>Metazoa</taxon>
        <taxon>Spiralia</taxon>
        <taxon>Gnathifera</taxon>
        <taxon>Rotifera</taxon>
        <taxon>Eurotatoria</taxon>
        <taxon>Bdelloidea</taxon>
        <taxon>Adinetida</taxon>
        <taxon>Adinetidae</taxon>
        <taxon>Adineta</taxon>
    </lineage>
</organism>
<dbReference type="EMBL" id="CAJOBB010006099">
    <property type="protein sequence ID" value="CAF4150786.1"/>
    <property type="molecule type" value="Genomic_DNA"/>
</dbReference>
<proteinExistence type="predicted"/>
<accession>A0A819Y3D0</accession>
<evidence type="ECO:0000313" key="2">
    <source>
        <dbReference type="Proteomes" id="UP000663868"/>
    </source>
</evidence>
<dbReference type="AlphaFoldDB" id="A0A819Y3D0"/>
<reference evidence="1" key="1">
    <citation type="submission" date="2021-02" db="EMBL/GenBank/DDBJ databases">
        <authorList>
            <person name="Nowell W R."/>
        </authorList>
    </citation>
    <scope>NUCLEOTIDE SEQUENCE</scope>
</reference>
<gene>
    <name evidence="1" type="ORF">KXQ929_LOCUS37242</name>
</gene>
<name>A0A819Y3D0_9BILA</name>
<sequence>MSKSATFKELAEEWGKYTSKNANGGGSRVVMPGDDDKEMRKNANNLKYDLQLEP</sequence>